<gene>
    <name evidence="1" type="ORF">A2719_03280</name>
</gene>
<name>A0A1G2G0X0_9BACT</name>
<evidence type="ECO:0000313" key="1">
    <source>
        <dbReference type="EMBL" id="OGZ43959.1"/>
    </source>
</evidence>
<sequence length="129" mass="15174">MLIPVRIVIKVFLKEYQKTTQYTFYKDTELPSAILHLDKHHTVRLNIGDMFHDFALHREKLPLCLENRARVVVYLDTICDTDGILFERFSQHWSLTEDSSNAEDFTKTPELPKVKRAYRKKANVEPQPA</sequence>
<comment type="caution">
    <text evidence="1">The sequence shown here is derived from an EMBL/GenBank/DDBJ whole genome shotgun (WGS) entry which is preliminary data.</text>
</comment>
<dbReference type="STRING" id="1802114.A2719_03280"/>
<dbReference type="EMBL" id="MHNK01000010">
    <property type="protein sequence ID" value="OGZ43959.1"/>
    <property type="molecule type" value="Genomic_DNA"/>
</dbReference>
<dbReference type="Proteomes" id="UP000177480">
    <property type="component" value="Unassembled WGS sequence"/>
</dbReference>
<accession>A0A1G2G0X0</accession>
<organism evidence="1 2">
    <name type="scientific">Candidatus Ryanbacteria bacterium RIFCSPHIGHO2_01_FULL_45_22</name>
    <dbReference type="NCBI Taxonomy" id="1802114"/>
    <lineage>
        <taxon>Bacteria</taxon>
        <taxon>Candidatus Ryaniibacteriota</taxon>
    </lineage>
</organism>
<dbReference type="AlphaFoldDB" id="A0A1G2G0X0"/>
<reference evidence="1 2" key="1">
    <citation type="journal article" date="2016" name="Nat. Commun.">
        <title>Thousands of microbial genomes shed light on interconnected biogeochemical processes in an aquifer system.</title>
        <authorList>
            <person name="Anantharaman K."/>
            <person name="Brown C.T."/>
            <person name="Hug L.A."/>
            <person name="Sharon I."/>
            <person name="Castelle C.J."/>
            <person name="Probst A.J."/>
            <person name="Thomas B.C."/>
            <person name="Singh A."/>
            <person name="Wilkins M.J."/>
            <person name="Karaoz U."/>
            <person name="Brodie E.L."/>
            <person name="Williams K.H."/>
            <person name="Hubbard S.S."/>
            <person name="Banfield J.F."/>
        </authorList>
    </citation>
    <scope>NUCLEOTIDE SEQUENCE [LARGE SCALE GENOMIC DNA]</scope>
</reference>
<evidence type="ECO:0000313" key="2">
    <source>
        <dbReference type="Proteomes" id="UP000177480"/>
    </source>
</evidence>
<proteinExistence type="predicted"/>
<protein>
    <submittedName>
        <fullName evidence="1">Uncharacterized protein</fullName>
    </submittedName>
</protein>